<evidence type="ECO:0000256" key="1">
    <source>
        <dbReference type="SAM" id="MobiDB-lite"/>
    </source>
</evidence>
<proteinExistence type="predicted"/>
<dbReference type="AlphaFoldDB" id="A0A0C4DZN4"/>
<dbReference type="EMBL" id="ADBL01001321">
    <property type="status" value="NOT_ANNOTATED_CDS"/>
    <property type="molecule type" value="Genomic_DNA"/>
</dbReference>
<gene>
    <name evidence="2" type="ORF">MAPG_05540</name>
</gene>
<keyword evidence="4" id="KW-1185">Reference proteome</keyword>
<sequence length="83" mass="8995">MAKQLDAGGGDGDSRSSRDAKAAEEADAEIRKVISEARAELKELGDAAIEKANRAENDIHARWKNRIKIQQSEAKAADTELFG</sequence>
<evidence type="ECO:0000313" key="3">
    <source>
        <dbReference type="EnsemblFungi" id="MAPG_05540T0"/>
    </source>
</evidence>
<dbReference type="OrthoDB" id="10537520at2759"/>
<organism evidence="3 4">
    <name type="scientific">Magnaporthiopsis poae (strain ATCC 64411 / 73-15)</name>
    <name type="common">Kentucky bluegrass fungus</name>
    <name type="synonym">Magnaporthe poae</name>
    <dbReference type="NCBI Taxonomy" id="644358"/>
    <lineage>
        <taxon>Eukaryota</taxon>
        <taxon>Fungi</taxon>
        <taxon>Dikarya</taxon>
        <taxon>Ascomycota</taxon>
        <taxon>Pezizomycotina</taxon>
        <taxon>Sordariomycetes</taxon>
        <taxon>Sordariomycetidae</taxon>
        <taxon>Magnaporthales</taxon>
        <taxon>Magnaporthaceae</taxon>
        <taxon>Magnaporthiopsis</taxon>
    </lineage>
</organism>
<reference evidence="4" key="1">
    <citation type="submission" date="2010-05" db="EMBL/GenBank/DDBJ databases">
        <title>The genome sequence of Magnaporthe poae strain ATCC 64411.</title>
        <authorList>
            <person name="Ma L.-J."/>
            <person name="Dead R."/>
            <person name="Young S."/>
            <person name="Zeng Q."/>
            <person name="Koehrsen M."/>
            <person name="Alvarado L."/>
            <person name="Berlin A."/>
            <person name="Chapman S.B."/>
            <person name="Chen Z."/>
            <person name="Freedman E."/>
            <person name="Gellesch M."/>
            <person name="Goldberg J."/>
            <person name="Griggs A."/>
            <person name="Gujja S."/>
            <person name="Heilman E.R."/>
            <person name="Heiman D."/>
            <person name="Hepburn T."/>
            <person name="Howarth C."/>
            <person name="Jen D."/>
            <person name="Larson L."/>
            <person name="Mehta T."/>
            <person name="Neiman D."/>
            <person name="Pearson M."/>
            <person name="Roberts A."/>
            <person name="Saif S."/>
            <person name="Shea T."/>
            <person name="Shenoy N."/>
            <person name="Sisk P."/>
            <person name="Stolte C."/>
            <person name="Sykes S."/>
            <person name="Walk T."/>
            <person name="White J."/>
            <person name="Yandava C."/>
            <person name="Haas B."/>
            <person name="Nusbaum C."/>
            <person name="Birren B."/>
        </authorList>
    </citation>
    <scope>NUCLEOTIDE SEQUENCE [LARGE SCALE GENOMIC DNA]</scope>
    <source>
        <strain evidence="4">ATCC 64411 / 73-15</strain>
    </source>
</reference>
<reference evidence="3" key="4">
    <citation type="journal article" date="2015" name="G3 (Bethesda)">
        <title>Genome sequences of three phytopathogenic species of the Magnaporthaceae family of fungi.</title>
        <authorList>
            <person name="Okagaki L.H."/>
            <person name="Nunes C.C."/>
            <person name="Sailsbery J."/>
            <person name="Clay B."/>
            <person name="Brown D."/>
            <person name="John T."/>
            <person name="Oh Y."/>
            <person name="Young N."/>
            <person name="Fitzgerald M."/>
            <person name="Haas B.J."/>
            <person name="Zeng Q."/>
            <person name="Young S."/>
            <person name="Adiconis X."/>
            <person name="Fan L."/>
            <person name="Levin J.Z."/>
            <person name="Mitchell T.K."/>
            <person name="Okubara P.A."/>
            <person name="Farman M.L."/>
            <person name="Kohn L.M."/>
            <person name="Birren B."/>
            <person name="Ma L.-J."/>
            <person name="Dean R.A."/>
        </authorList>
    </citation>
    <scope>NUCLEOTIDE SEQUENCE</scope>
    <source>
        <strain evidence="3">ATCC 64411 / 73-15</strain>
    </source>
</reference>
<dbReference type="Proteomes" id="UP000011715">
    <property type="component" value="Unassembled WGS sequence"/>
</dbReference>
<accession>A0A0C4DZN4</accession>
<dbReference type="eggNOG" id="ENOG502RNH9">
    <property type="taxonomic scope" value="Eukaryota"/>
</dbReference>
<feature type="region of interest" description="Disordered" evidence="1">
    <location>
        <begin position="1"/>
        <end position="27"/>
    </location>
</feature>
<dbReference type="EMBL" id="GL876969">
    <property type="protein sequence ID" value="KLU86528.1"/>
    <property type="molecule type" value="Genomic_DNA"/>
</dbReference>
<evidence type="ECO:0000313" key="4">
    <source>
        <dbReference type="Proteomes" id="UP000011715"/>
    </source>
</evidence>
<protein>
    <submittedName>
        <fullName evidence="2 3">Uncharacterized protein</fullName>
    </submittedName>
</protein>
<reference evidence="2" key="2">
    <citation type="submission" date="2010-05" db="EMBL/GenBank/DDBJ databases">
        <title>The Genome Sequence of Magnaporthe poae strain ATCC 64411.</title>
        <authorList>
            <consortium name="The Broad Institute Genome Sequencing Platform"/>
            <consortium name="Broad Institute Genome Sequencing Center for Infectious Disease"/>
            <person name="Ma L.-J."/>
            <person name="Dead R."/>
            <person name="Young S."/>
            <person name="Zeng Q."/>
            <person name="Koehrsen M."/>
            <person name="Alvarado L."/>
            <person name="Berlin A."/>
            <person name="Chapman S.B."/>
            <person name="Chen Z."/>
            <person name="Freedman E."/>
            <person name="Gellesch M."/>
            <person name="Goldberg J."/>
            <person name="Griggs A."/>
            <person name="Gujja S."/>
            <person name="Heilman E.R."/>
            <person name="Heiman D."/>
            <person name="Hepburn T."/>
            <person name="Howarth C."/>
            <person name="Jen D."/>
            <person name="Larson L."/>
            <person name="Mehta T."/>
            <person name="Neiman D."/>
            <person name="Pearson M."/>
            <person name="Roberts A."/>
            <person name="Saif S."/>
            <person name="Shea T."/>
            <person name="Shenoy N."/>
            <person name="Sisk P."/>
            <person name="Stolte C."/>
            <person name="Sykes S."/>
            <person name="Walk T."/>
            <person name="White J."/>
            <person name="Yandava C."/>
            <person name="Haas B."/>
            <person name="Nusbaum C."/>
            <person name="Birren B."/>
        </authorList>
    </citation>
    <scope>NUCLEOTIDE SEQUENCE</scope>
    <source>
        <strain evidence="2">ATCC 64411</strain>
    </source>
</reference>
<reference evidence="3" key="5">
    <citation type="submission" date="2015-06" db="UniProtKB">
        <authorList>
            <consortium name="EnsemblFungi"/>
        </authorList>
    </citation>
    <scope>IDENTIFICATION</scope>
    <source>
        <strain evidence="3">ATCC 64411</strain>
    </source>
</reference>
<evidence type="ECO:0000313" key="2">
    <source>
        <dbReference type="EMBL" id="KLU86528.1"/>
    </source>
</evidence>
<dbReference type="EnsemblFungi" id="MAPG_05540T0">
    <property type="protein sequence ID" value="MAPG_05540T0"/>
    <property type="gene ID" value="MAPG_05540"/>
</dbReference>
<feature type="compositionally biased region" description="Basic and acidic residues" evidence="1">
    <location>
        <begin position="12"/>
        <end position="27"/>
    </location>
</feature>
<reference evidence="2" key="3">
    <citation type="submission" date="2011-03" db="EMBL/GenBank/DDBJ databases">
        <title>Annotation of Magnaporthe poae ATCC 64411.</title>
        <authorList>
            <person name="Ma L.-J."/>
            <person name="Dead R."/>
            <person name="Young S.K."/>
            <person name="Zeng Q."/>
            <person name="Gargeya S."/>
            <person name="Fitzgerald M."/>
            <person name="Haas B."/>
            <person name="Abouelleil A."/>
            <person name="Alvarado L."/>
            <person name="Arachchi H.M."/>
            <person name="Berlin A."/>
            <person name="Brown A."/>
            <person name="Chapman S.B."/>
            <person name="Chen Z."/>
            <person name="Dunbar C."/>
            <person name="Freedman E."/>
            <person name="Gearin G."/>
            <person name="Gellesch M."/>
            <person name="Goldberg J."/>
            <person name="Griggs A."/>
            <person name="Gujja S."/>
            <person name="Heiman D."/>
            <person name="Howarth C."/>
            <person name="Larson L."/>
            <person name="Lui A."/>
            <person name="MacDonald P.J.P."/>
            <person name="Mehta T."/>
            <person name="Montmayeur A."/>
            <person name="Murphy C."/>
            <person name="Neiman D."/>
            <person name="Pearson M."/>
            <person name="Priest M."/>
            <person name="Roberts A."/>
            <person name="Saif S."/>
            <person name="Shea T."/>
            <person name="Shenoy N."/>
            <person name="Sisk P."/>
            <person name="Stolte C."/>
            <person name="Sykes S."/>
            <person name="Yandava C."/>
            <person name="Wortman J."/>
            <person name="Nusbaum C."/>
            <person name="Birren B."/>
        </authorList>
    </citation>
    <scope>NUCLEOTIDE SEQUENCE</scope>
    <source>
        <strain evidence="2">ATCC 64411</strain>
    </source>
</reference>
<name>A0A0C4DZN4_MAGP6</name>
<dbReference type="VEuPathDB" id="FungiDB:MAPG_05540"/>